<comment type="pathway">
    <text evidence="11">Cell wall biogenesis; peptidoglycan biosynthesis.</text>
</comment>
<feature type="transmembrane region" description="Helical" evidence="11">
    <location>
        <begin position="221"/>
        <end position="240"/>
    </location>
</feature>
<keyword evidence="4 11" id="KW-0808">Transferase</keyword>
<keyword evidence="13" id="KW-1185">Reference proteome</keyword>
<evidence type="ECO:0000256" key="10">
    <source>
        <dbReference type="ARBA" id="ARBA00023316"/>
    </source>
</evidence>
<keyword evidence="6 11" id="KW-0133">Cell shape</keyword>
<dbReference type="GO" id="GO:0051301">
    <property type="term" value="P:cell division"/>
    <property type="evidence" value="ECO:0007669"/>
    <property type="project" value="InterPro"/>
</dbReference>
<dbReference type="GO" id="GO:0015648">
    <property type="term" value="F:lipid-linked peptidoglycan transporter activity"/>
    <property type="evidence" value="ECO:0007669"/>
    <property type="project" value="TreeGrafter"/>
</dbReference>
<feature type="transmembrane region" description="Helical" evidence="11">
    <location>
        <begin position="342"/>
        <end position="364"/>
    </location>
</feature>
<organism evidence="12 13">
    <name type="scientific">Desulfamplus magnetovallimortis</name>
    <dbReference type="NCBI Taxonomy" id="1246637"/>
    <lineage>
        <taxon>Bacteria</taxon>
        <taxon>Pseudomonadati</taxon>
        <taxon>Thermodesulfobacteriota</taxon>
        <taxon>Desulfobacteria</taxon>
        <taxon>Desulfobacterales</taxon>
        <taxon>Desulfobacteraceae</taxon>
        <taxon>Desulfamplus</taxon>
    </lineage>
</organism>
<dbReference type="Proteomes" id="UP000191931">
    <property type="component" value="Unassembled WGS sequence"/>
</dbReference>
<accession>A0A1W1H953</accession>
<evidence type="ECO:0000313" key="12">
    <source>
        <dbReference type="EMBL" id="SLM28966.1"/>
    </source>
</evidence>
<feature type="transmembrane region" description="Helical" evidence="11">
    <location>
        <begin position="376"/>
        <end position="399"/>
    </location>
</feature>
<dbReference type="InterPro" id="IPR011923">
    <property type="entry name" value="RodA/MrdB"/>
</dbReference>
<keyword evidence="5 11" id="KW-0812">Transmembrane</keyword>
<dbReference type="AlphaFoldDB" id="A0A1W1H953"/>
<dbReference type="PROSITE" id="PS00428">
    <property type="entry name" value="FTSW_RODA_SPOVE"/>
    <property type="match status" value="1"/>
</dbReference>
<proteinExistence type="inferred from homology"/>
<dbReference type="NCBIfam" id="TIGR02210">
    <property type="entry name" value="rodA_shape"/>
    <property type="match status" value="1"/>
</dbReference>
<keyword evidence="2 11" id="KW-1003">Cell membrane</keyword>
<evidence type="ECO:0000256" key="8">
    <source>
        <dbReference type="ARBA" id="ARBA00022989"/>
    </source>
</evidence>
<dbReference type="PANTHER" id="PTHR30474">
    <property type="entry name" value="CELL CYCLE PROTEIN"/>
    <property type="match status" value="1"/>
</dbReference>
<comment type="subcellular location">
    <subcellularLocation>
        <location evidence="11">Cell membrane</location>
        <topology evidence="11">Multi-pass membrane protein</topology>
    </subcellularLocation>
    <subcellularLocation>
        <location evidence="1">Membrane</location>
        <topology evidence="1">Multi-pass membrane protein</topology>
    </subcellularLocation>
</comment>
<evidence type="ECO:0000256" key="3">
    <source>
        <dbReference type="ARBA" id="ARBA00022676"/>
    </source>
</evidence>
<keyword evidence="8 11" id="KW-1133">Transmembrane helix</keyword>
<evidence type="ECO:0000313" key="13">
    <source>
        <dbReference type="Proteomes" id="UP000191931"/>
    </source>
</evidence>
<dbReference type="GO" id="GO:0071555">
    <property type="term" value="P:cell wall organization"/>
    <property type="evidence" value="ECO:0007669"/>
    <property type="project" value="UniProtKB-KW"/>
</dbReference>
<protein>
    <recommendedName>
        <fullName evidence="11">Peptidoglycan glycosyltransferase RodA</fullName>
        <shortName evidence="11">PGT</shortName>
        <ecNumber evidence="11">2.4.99.28</ecNumber>
    </recommendedName>
    <alternativeName>
        <fullName evidence="11">Cell elongation protein RodA</fullName>
    </alternativeName>
    <alternativeName>
        <fullName evidence="11">Cell wall polymerase</fullName>
    </alternativeName>
    <alternativeName>
        <fullName evidence="11">Peptidoglycan polymerase</fullName>
        <shortName evidence="11">PG polymerase</shortName>
    </alternativeName>
</protein>
<feature type="transmembrane region" description="Helical" evidence="11">
    <location>
        <begin position="86"/>
        <end position="106"/>
    </location>
</feature>
<evidence type="ECO:0000256" key="4">
    <source>
        <dbReference type="ARBA" id="ARBA00022679"/>
    </source>
</evidence>
<dbReference type="GO" id="GO:0032153">
    <property type="term" value="C:cell division site"/>
    <property type="evidence" value="ECO:0007669"/>
    <property type="project" value="TreeGrafter"/>
</dbReference>
<dbReference type="UniPathway" id="UPA00219"/>
<gene>
    <name evidence="12" type="primary">mrdB</name>
    <name evidence="11" type="synonym">rodA</name>
    <name evidence="12" type="ORF">MTBBW1_1650008</name>
</gene>
<reference evidence="12 13" key="1">
    <citation type="submission" date="2017-03" db="EMBL/GenBank/DDBJ databases">
        <authorList>
            <person name="Afonso C.L."/>
            <person name="Miller P.J."/>
            <person name="Scott M.A."/>
            <person name="Spackman E."/>
            <person name="Goraichik I."/>
            <person name="Dimitrov K.M."/>
            <person name="Suarez D.L."/>
            <person name="Swayne D.E."/>
        </authorList>
    </citation>
    <scope>NUCLEOTIDE SEQUENCE [LARGE SCALE GENOMIC DNA]</scope>
    <source>
        <strain evidence="12">PRJEB14757</strain>
    </source>
</reference>
<comment type="similarity">
    <text evidence="11">Belongs to the SEDS family. MrdB/RodA subfamily.</text>
</comment>
<keyword evidence="10 11" id="KW-0961">Cell wall biogenesis/degradation</keyword>
<dbReference type="GO" id="GO:0009252">
    <property type="term" value="P:peptidoglycan biosynthetic process"/>
    <property type="evidence" value="ECO:0007669"/>
    <property type="project" value="UniProtKB-UniRule"/>
</dbReference>
<dbReference type="HAMAP" id="MF_02079">
    <property type="entry name" value="PGT_RodA"/>
    <property type="match status" value="1"/>
</dbReference>
<evidence type="ECO:0000256" key="7">
    <source>
        <dbReference type="ARBA" id="ARBA00022984"/>
    </source>
</evidence>
<keyword evidence="7 11" id="KW-0573">Peptidoglycan synthesis</keyword>
<evidence type="ECO:0000256" key="6">
    <source>
        <dbReference type="ARBA" id="ARBA00022960"/>
    </source>
</evidence>
<dbReference type="InterPro" id="IPR001182">
    <property type="entry name" value="FtsW/RodA"/>
</dbReference>
<dbReference type="EC" id="2.4.99.28" evidence="11"/>
<feature type="transmembrane region" description="Helical" evidence="11">
    <location>
        <begin position="185"/>
        <end position="209"/>
    </location>
</feature>
<evidence type="ECO:0000256" key="11">
    <source>
        <dbReference type="HAMAP-Rule" id="MF_02079"/>
    </source>
</evidence>
<dbReference type="Pfam" id="PF01098">
    <property type="entry name" value="FTSW_RODA_SPOVE"/>
    <property type="match status" value="1"/>
</dbReference>
<dbReference type="RefSeq" id="WP_342743926.1">
    <property type="nucleotide sequence ID" value="NZ_LT828550.1"/>
</dbReference>
<feature type="transmembrane region" description="Helical" evidence="11">
    <location>
        <begin position="310"/>
        <end position="330"/>
    </location>
</feature>
<keyword evidence="9 11" id="KW-0472">Membrane</keyword>
<name>A0A1W1H953_9BACT</name>
<dbReference type="GO" id="GO:0008360">
    <property type="term" value="P:regulation of cell shape"/>
    <property type="evidence" value="ECO:0007669"/>
    <property type="project" value="UniProtKB-KW"/>
</dbReference>
<dbReference type="STRING" id="1246637.MTBBW1_1650008"/>
<dbReference type="EMBL" id="FWEV01000074">
    <property type="protein sequence ID" value="SLM28966.1"/>
    <property type="molecule type" value="Genomic_DNA"/>
</dbReference>
<sequence>MIATIEKMKVVLKTGCYRDFHIKRTRNFKFGDGFRDLFDRRLIENFDWGLIFITFMIAGLGLVVLFSAVNAGTPSDGMHLLFKKQIIWLSGSFLLMTASICVPYRMFDKGSIIIYLVCIALLVAVLLAGKFVAGSRRWLALGPFTVQPSELMKLSLIIVLSSTFSGMVTEKGLSFKNLLKPGSLLLLPFVLILVQPDLGTALLLLFITATMTVFVKVEKKVFFTCLAAGISSVPLAWHFLLKDYQKGRVLTFLDPDRDPLGAGYHIIQSKIAIGSGLLSGKGYLKGTQNALSFLPEQHTDFILSVLAEEWGLMGCAVLLLLYFMLLLWGLNISYCCRDLFGSILAFGITVMIFWQIFINISMVMGLMPVVGVPLPLISYGGSSVVTNMIGIGVLLNISIRRFATS</sequence>
<feature type="transmembrane region" description="Helical" evidence="11">
    <location>
        <begin position="112"/>
        <end position="133"/>
    </location>
</feature>
<feature type="transmembrane region" description="Helical" evidence="11">
    <location>
        <begin position="48"/>
        <end position="66"/>
    </location>
</feature>
<dbReference type="GO" id="GO:0005886">
    <property type="term" value="C:plasma membrane"/>
    <property type="evidence" value="ECO:0007669"/>
    <property type="project" value="UniProtKB-SubCell"/>
</dbReference>
<comment type="catalytic activity">
    <reaction evidence="11">
        <text>[GlcNAc-(1-&gt;4)-Mur2Ac(oyl-L-Ala-gamma-D-Glu-L-Lys-D-Ala-D-Ala)](n)-di-trans,octa-cis-undecaprenyl diphosphate + beta-D-GlcNAc-(1-&gt;4)-Mur2Ac(oyl-L-Ala-gamma-D-Glu-L-Lys-D-Ala-D-Ala)-di-trans,octa-cis-undecaprenyl diphosphate = [GlcNAc-(1-&gt;4)-Mur2Ac(oyl-L-Ala-gamma-D-Glu-L-Lys-D-Ala-D-Ala)](n+1)-di-trans,octa-cis-undecaprenyl diphosphate + di-trans,octa-cis-undecaprenyl diphosphate + H(+)</text>
        <dbReference type="Rhea" id="RHEA:23708"/>
        <dbReference type="Rhea" id="RHEA-COMP:9602"/>
        <dbReference type="Rhea" id="RHEA-COMP:9603"/>
        <dbReference type="ChEBI" id="CHEBI:15378"/>
        <dbReference type="ChEBI" id="CHEBI:58405"/>
        <dbReference type="ChEBI" id="CHEBI:60033"/>
        <dbReference type="ChEBI" id="CHEBI:78435"/>
        <dbReference type="EC" id="2.4.99.28"/>
    </reaction>
</comment>
<comment type="function">
    <text evidence="11">Peptidoglycan polymerase that is essential for cell wall elongation.</text>
</comment>
<dbReference type="InterPro" id="IPR018365">
    <property type="entry name" value="Cell_cycle_FtsW-rel_CS"/>
</dbReference>
<dbReference type="GO" id="GO:0008955">
    <property type="term" value="F:peptidoglycan glycosyltransferase activity"/>
    <property type="evidence" value="ECO:0007669"/>
    <property type="project" value="UniProtKB-UniRule"/>
</dbReference>
<evidence type="ECO:0000256" key="9">
    <source>
        <dbReference type="ARBA" id="ARBA00023136"/>
    </source>
</evidence>
<evidence type="ECO:0000256" key="5">
    <source>
        <dbReference type="ARBA" id="ARBA00022692"/>
    </source>
</evidence>
<evidence type="ECO:0000256" key="2">
    <source>
        <dbReference type="ARBA" id="ARBA00022475"/>
    </source>
</evidence>
<evidence type="ECO:0000256" key="1">
    <source>
        <dbReference type="ARBA" id="ARBA00004141"/>
    </source>
</evidence>
<dbReference type="PANTHER" id="PTHR30474:SF1">
    <property type="entry name" value="PEPTIDOGLYCAN GLYCOSYLTRANSFERASE MRDB"/>
    <property type="match status" value="1"/>
</dbReference>
<keyword evidence="3 11" id="KW-0328">Glycosyltransferase</keyword>